<dbReference type="OMA" id="SETRCHI"/>
<evidence type="ECO:0000256" key="1">
    <source>
        <dbReference type="SAM" id="MobiDB-lite"/>
    </source>
</evidence>
<dbReference type="EMBL" id="LR899009">
    <property type="protein sequence ID" value="CAD7079255.1"/>
    <property type="molecule type" value="Genomic_DNA"/>
</dbReference>
<sequence>MPTKKYSIKIRRRWKGTSSVSTKSSKAVSNRSRIKSLNVRNTKGALRGLARIPTCKIPKSKLDAAIKILDADVNIYATQKSETRCHIPPGTSCVRNWGFKKLSFPRLLGECRVCLLNQDWTNLAAILAVAKPLRIRDYHLYMPYFHKYAAICLLHSGEEENLDSFLCSVIGCQTEHDKQIFLKNLTTFFEKEINNKRSKKAETNSKEASKESKWVAVG</sequence>
<dbReference type="Proteomes" id="UP000594454">
    <property type="component" value="Chromosome 1"/>
</dbReference>
<dbReference type="InParanoid" id="A0A7R8UEL9"/>
<organism evidence="2 3">
    <name type="scientific">Hermetia illucens</name>
    <name type="common">Black soldier fly</name>
    <dbReference type="NCBI Taxonomy" id="343691"/>
    <lineage>
        <taxon>Eukaryota</taxon>
        <taxon>Metazoa</taxon>
        <taxon>Ecdysozoa</taxon>
        <taxon>Arthropoda</taxon>
        <taxon>Hexapoda</taxon>
        <taxon>Insecta</taxon>
        <taxon>Pterygota</taxon>
        <taxon>Neoptera</taxon>
        <taxon>Endopterygota</taxon>
        <taxon>Diptera</taxon>
        <taxon>Brachycera</taxon>
        <taxon>Stratiomyomorpha</taxon>
        <taxon>Stratiomyidae</taxon>
        <taxon>Hermetiinae</taxon>
        <taxon>Hermetia</taxon>
    </lineage>
</organism>
<dbReference type="AlphaFoldDB" id="A0A7R8UEL9"/>
<evidence type="ECO:0000313" key="3">
    <source>
        <dbReference type="Proteomes" id="UP000594454"/>
    </source>
</evidence>
<keyword evidence="3" id="KW-1185">Reference proteome</keyword>
<proteinExistence type="predicted"/>
<name>A0A7R8UEL9_HERIL</name>
<gene>
    <name evidence="2" type="ORF">HERILL_LOCUS2476</name>
</gene>
<dbReference type="OrthoDB" id="8046192at2759"/>
<evidence type="ECO:0000313" key="2">
    <source>
        <dbReference type="EMBL" id="CAD7079255.1"/>
    </source>
</evidence>
<protein>
    <submittedName>
        <fullName evidence="2">Uncharacterized protein</fullName>
    </submittedName>
</protein>
<accession>A0A7R8UEL9</accession>
<feature type="region of interest" description="Disordered" evidence="1">
    <location>
        <begin position="198"/>
        <end position="218"/>
    </location>
</feature>
<reference evidence="2 3" key="1">
    <citation type="submission" date="2020-11" db="EMBL/GenBank/DDBJ databases">
        <authorList>
            <person name="Wallbank WR R."/>
            <person name="Pardo Diaz C."/>
            <person name="Kozak K."/>
            <person name="Martin S."/>
            <person name="Jiggins C."/>
            <person name="Moest M."/>
            <person name="Warren A I."/>
            <person name="Generalovic N T."/>
            <person name="Byers J.R.P. K."/>
            <person name="Montejo-Kovacevich G."/>
            <person name="Yen C E."/>
        </authorList>
    </citation>
    <scope>NUCLEOTIDE SEQUENCE [LARGE SCALE GENOMIC DNA]</scope>
</reference>